<dbReference type="GO" id="GO:0003677">
    <property type="term" value="F:DNA binding"/>
    <property type="evidence" value="ECO:0007669"/>
    <property type="project" value="UniProtKB-KW"/>
</dbReference>
<protein>
    <submittedName>
        <fullName evidence="15 16">Zinc finger protein 615</fullName>
    </submittedName>
</protein>
<dbReference type="Proteomes" id="UP000694843">
    <property type="component" value="Unplaced"/>
</dbReference>
<evidence type="ECO:0000256" key="10">
    <source>
        <dbReference type="ARBA" id="ARBA00023242"/>
    </source>
</evidence>
<evidence type="ECO:0000256" key="9">
    <source>
        <dbReference type="ARBA" id="ARBA00023163"/>
    </source>
</evidence>
<keyword evidence="4" id="KW-0677">Repeat</keyword>
<accession>A0A8B7NDL1</accession>
<evidence type="ECO:0000256" key="11">
    <source>
        <dbReference type="PROSITE-ProRule" id="PRU00042"/>
    </source>
</evidence>
<dbReference type="KEGG" id="hazt:108668939"/>
<dbReference type="PROSITE" id="PS00028">
    <property type="entry name" value="ZINC_FINGER_C2H2_1"/>
    <property type="match status" value="4"/>
</dbReference>
<dbReference type="FunFam" id="3.30.160.60:FF:001004">
    <property type="entry name" value="Zinc finger protein 426"/>
    <property type="match status" value="1"/>
</dbReference>
<dbReference type="FunFam" id="3.30.160.60:FF:001485">
    <property type="entry name" value="Krueppel-related zinc finger protein"/>
    <property type="match status" value="1"/>
</dbReference>
<dbReference type="Pfam" id="PF00096">
    <property type="entry name" value="zf-C2H2"/>
    <property type="match status" value="2"/>
</dbReference>
<feature type="domain" description="C2H2-type" evidence="13">
    <location>
        <begin position="153"/>
        <end position="180"/>
    </location>
</feature>
<dbReference type="GeneID" id="108668939"/>
<gene>
    <name evidence="15 16" type="primary">LOC108668939</name>
</gene>
<feature type="domain" description="C2H2-type" evidence="13">
    <location>
        <begin position="181"/>
        <end position="208"/>
    </location>
</feature>
<feature type="region of interest" description="Disordered" evidence="12">
    <location>
        <begin position="251"/>
        <end position="301"/>
    </location>
</feature>
<dbReference type="InterPro" id="IPR013087">
    <property type="entry name" value="Znf_C2H2_type"/>
</dbReference>
<comment type="similarity">
    <text evidence="2">Belongs to the krueppel C2H2-type zinc-finger protein family.</text>
</comment>
<keyword evidence="9" id="KW-0804">Transcription</keyword>
<dbReference type="SUPFAM" id="SSF57667">
    <property type="entry name" value="beta-beta-alpha zinc fingers"/>
    <property type="match status" value="3"/>
</dbReference>
<evidence type="ECO:0000256" key="4">
    <source>
        <dbReference type="ARBA" id="ARBA00022737"/>
    </source>
</evidence>
<dbReference type="GO" id="GO:0008270">
    <property type="term" value="F:zinc ion binding"/>
    <property type="evidence" value="ECO:0007669"/>
    <property type="project" value="UniProtKB-KW"/>
</dbReference>
<sequence>MDPETGAVSAGGSGELIWCNYPTEAGPVQIEIGSDIARQINDQVQVQYTVNSQGQVVLHALQPVPMQQQLNNVNSVLEGGTPTNTAITAVVCQTPSATREQILQDTNVVLKPENKLKIPAGSERINCDQCEKTFSCVANLRDHVRLHTGEKPFKCSECDMVFAQRSNWRLHKRVHTGERPYMCGLCGRTFARSSHLPGHMRTHTGEKPFKCNLCSTSFLSSQALKNHIRTHTGEKPYVCINCDTAFTHSSSLSSHKKRCNGIKRKRGRPVGTGRCSIKKKVPSGRPRGRPKKKIRSGRGRKKLNVNLAEDSHNLSTDIKMPIKCEEGFSGPMVEFRPSGEESEERAPNVPESDTCRIKIVSVHGGVTASIVRNSCGIGTDTQKNALRESVRLRIKHQKKLTKRHSLLTDDYSENVGNPPLVKPVADLLSHEPENSLVSDDIITCRSSYFQPANVTLSSSSQTQAAPYVSSCVQTGGNQQAVSQINISSQLGAYCLASAVNSTPTGVPVRTEPALAMTSLQCTAPNLTPQPSIFSSSPSPSYSPLKQMVISYPRGIHTTASSVVPHDATPHSHSDAGIPILHVNSSAPVPVVKDMGAQQQLQEYITYLNGNEVHVSIPTGREGISEQSSTG</sequence>
<dbReference type="PROSITE" id="PS50157">
    <property type="entry name" value="ZINC_FINGER_C2H2_2"/>
    <property type="match status" value="5"/>
</dbReference>
<dbReference type="SMART" id="SM00355">
    <property type="entry name" value="ZnF_C2H2"/>
    <property type="match status" value="5"/>
</dbReference>
<evidence type="ECO:0000313" key="14">
    <source>
        <dbReference type="Proteomes" id="UP000694843"/>
    </source>
</evidence>
<keyword evidence="3" id="KW-0479">Metal-binding</keyword>
<evidence type="ECO:0000313" key="16">
    <source>
        <dbReference type="RefSeq" id="XP_018011692.1"/>
    </source>
</evidence>
<evidence type="ECO:0000256" key="2">
    <source>
        <dbReference type="ARBA" id="ARBA00006991"/>
    </source>
</evidence>
<feature type="compositionally biased region" description="Basic residues" evidence="12">
    <location>
        <begin position="254"/>
        <end position="268"/>
    </location>
</feature>
<dbReference type="GO" id="GO:0005634">
    <property type="term" value="C:nucleus"/>
    <property type="evidence" value="ECO:0007669"/>
    <property type="project" value="UniProtKB-SubCell"/>
</dbReference>
<evidence type="ECO:0000256" key="7">
    <source>
        <dbReference type="ARBA" id="ARBA00023015"/>
    </source>
</evidence>
<evidence type="ECO:0000256" key="8">
    <source>
        <dbReference type="ARBA" id="ARBA00023125"/>
    </source>
</evidence>
<feature type="domain" description="C2H2-type" evidence="13">
    <location>
        <begin position="125"/>
        <end position="152"/>
    </location>
</feature>
<dbReference type="RefSeq" id="XP_018011691.1">
    <property type="nucleotide sequence ID" value="XM_018156202.2"/>
</dbReference>
<feature type="domain" description="C2H2-type" evidence="13">
    <location>
        <begin position="237"/>
        <end position="264"/>
    </location>
</feature>
<dbReference type="FunFam" id="3.30.160.60:FF:001480">
    <property type="entry name" value="Si:cabz01071911.3"/>
    <property type="match status" value="1"/>
</dbReference>
<name>A0A8B7NDL1_HYAAZ</name>
<evidence type="ECO:0000256" key="5">
    <source>
        <dbReference type="ARBA" id="ARBA00022771"/>
    </source>
</evidence>
<evidence type="ECO:0000259" key="13">
    <source>
        <dbReference type="PROSITE" id="PS50157"/>
    </source>
</evidence>
<dbReference type="AlphaFoldDB" id="A0A8B7NDL1"/>
<evidence type="ECO:0000256" key="6">
    <source>
        <dbReference type="ARBA" id="ARBA00022833"/>
    </source>
</evidence>
<dbReference type="OMA" id="ECTICAK"/>
<proteinExistence type="inferred from homology"/>
<feature type="domain" description="C2H2-type" evidence="13">
    <location>
        <begin position="209"/>
        <end position="236"/>
    </location>
</feature>
<evidence type="ECO:0000256" key="1">
    <source>
        <dbReference type="ARBA" id="ARBA00004123"/>
    </source>
</evidence>
<keyword evidence="7" id="KW-0805">Transcription regulation</keyword>
<dbReference type="InterPro" id="IPR036236">
    <property type="entry name" value="Znf_C2H2_sf"/>
</dbReference>
<dbReference type="FunFam" id="3.30.160.60:FF:000597">
    <property type="entry name" value="zinc finger protein 236 isoform X3"/>
    <property type="match status" value="1"/>
</dbReference>
<keyword evidence="10" id="KW-0539">Nucleus</keyword>
<dbReference type="FunFam" id="3.30.160.60:FF:000096">
    <property type="entry name" value="Zinc finger and BTB domain-containing protein 18 isoform 1"/>
    <property type="match status" value="1"/>
</dbReference>
<reference evidence="15 16" key="1">
    <citation type="submission" date="2025-04" db="UniProtKB">
        <authorList>
            <consortium name="RefSeq"/>
        </authorList>
    </citation>
    <scope>IDENTIFICATION</scope>
    <source>
        <tissue evidence="15 16">Whole organism</tissue>
    </source>
</reference>
<comment type="subcellular location">
    <subcellularLocation>
        <location evidence="1">Nucleus</location>
    </subcellularLocation>
</comment>
<dbReference type="Pfam" id="PF13894">
    <property type="entry name" value="zf-C2H2_4"/>
    <property type="match status" value="1"/>
</dbReference>
<dbReference type="RefSeq" id="XP_018011692.1">
    <property type="nucleotide sequence ID" value="XM_018156203.2"/>
</dbReference>
<evidence type="ECO:0000256" key="12">
    <source>
        <dbReference type="SAM" id="MobiDB-lite"/>
    </source>
</evidence>
<keyword evidence="6" id="KW-0862">Zinc</keyword>
<feature type="compositionally biased region" description="Basic residues" evidence="12">
    <location>
        <begin position="276"/>
        <end position="301"/>
    </location>
</feature>
<keyword evidence="8" id="KW-0238">DNA-binding</keyword>
<evidence type="ECO:0000256" key="3">
    <source>
        <dbReference type="ARBA" id="ARBA00022723"/>
    </source>
</evidence>
<keyword evidence="5 11" id="KW-0863">Zinc-finger</keyword>
<dbReference type="PANTHER" id="PTHR23235">
    <property type="entry name" value="KRUEPPEL-LIKE TRANSCRIPTION FACTOR"/>
    <property type="match status" value="1"/>
</dbReference>
<organism evidence="14 16">
    <name type="scientific">Hyalella azteca</name>
    <name type="common">Amphipod</name>
    <dbReference type="NCBI Taxonomy" id="294128"/>
    <lineage>
        <taxon>Eukaryota</taxon>
        <taxon>Metazoa</taxon>
        <taxon>Ecdysozoa</taxon>
        <taxon>Arthropoda</taxon>
        <taxon>Crustacea</taxon>
        <taxon>Multicrustacea</taxon>
        <taxon>Malacostraca</taxon>
        <taxon>Eumalacostraca</taxon>
        <taxon>Peracarida</taxon>
        <taxon>Amphipoda</taxon>
        <taxon>Senticaudata</taxon>
        <taxon>Talitrida</taxon>
        <taxon>Talitroidea</taxon>
        <taxon>Hyalellidae</taxon>
        <taxon>Hyalella</taxon>
    </lineage>
</organism>
<dbReference type="OrthoDB" id="8117402at2759"/>
<dbReference type="Gene3D" id="3.30.160.60">
    <property type="entry name" value="Classic Zinc Finger"/>
    <property type="match status" value="5"/>
</dbReference>
<evidence type="ECO:0000313" key="15">
    <source>
        <dbReference type="RefSeq" id="XP_018011691.1"/>
    </source>
</evidence>
<keyword evidence="14" id="KW-1185">Reference proteome</keyword>